<dbReference type="PANTHER" id="PTHR24229:SF40">
    <property type="entry name" value="ALLATOSTATIN C RECEPTOR 1-RELATED"/>
    <property type="match status" value="1"/>
</dbReference>
<dbReference type="SUPFAM" id="SSF81321">
    <property type="entry name" value="Family A G protein-coupled receptor-like"/>
    <property type="match status" value="1"/>
</dbReference>
<evidence type="ECO:0000256" key="8">
    <source>
        <dbReference type="ARBA" id="ARBA00023224"/>
    </source>
</evidence>
<dbReference type="AlphaFoldDB" id="A0A8B7ZPB3"/>
<dbReference type="KEGG" id="aplc:110988237"/>
<feature type="transmembrane region" description="Helical" evidence="10">
    <location>
        <begin position="197"/>
        <end position="220"/>
    </location>
</feature>
<dbReference type="GO" id="GO:0007218">
    <property type="term" value="P:neuropeptide signaling pathway"/>
    <property type="evidence" value="ECO:0007669"/>
    <property type="project" value="TreeGrafter"/>
</dbReference>
<dbReference type="InterPro" id="IPR017452">
    <property type="entry name" value="GPCR_Rhodpsn_7TM"/>
</dbReference>
<feature type="transmembrane region" description="Helical" evidence="10">
    <location>
        <begin position="151"/>
        <end position="170"/>
    </location>
</feature>
<dbReference type="Gene3D" id="1.20.1070.10">
    <property type="entry name" value="Rhodopsin 7-helix transmembrane proteins"/>
    <property type="match status" value="1"/>
</dbReference>
<dbReference type="PANTHER" id="PTHR24229">
    <property type="entry name" value="NEUROPEPTIDES RECEPTOR"/>
    <property type="match status" value="1"/>
</dbReference>
<organism evidence="12 13">
    <name type="scientific">Acanthaster planci</name>
    <name type="common">Crown-of-thorns starfish</name>
    <dbReference type="NCBI Taxonomy" id="133434"/>
    <lineage>
        <taxon>Eukaryota</taxon>
        <taxon>Metazoa</taxon>
        <taxon>Echinodermata</taxon>
        <taxon>Eleutherozoa</taxon>
        <taxon>Asterozoa</taxon>
        <taxon>Asteroidea</taxon>
        <taxon>Valvatacea</taxon>
        <taxon>Valvatida</taxon>
        <taxon>Acanthasteridae</taxon>
        <taxon>Acanthaster</taxon>
    </lineage>
</organism>
<dbReference type="PROSITE" id="PS50262">
    <property type="entry name" value="G_PROTEIN_RECEP_F1_2"/>
    <property type="match status" value="1"/>
</dbReference>
<evidence type="ECO:0000256" key="4">
    <source>
        <dbReference type="ARBA" id="ARBA00022989"/>
    </source>
</evidence>
<feature type="transmembrane region" description="Helical" evidence="10">
    <location>
        <begin position="31"/>
        <end position="54"/>
    </location>
</feature>
<dbReference type="GO" id="GO:0042923">
    <property type="term" value="F:neuropeptide binding"/>
    <property type="evidence" value="ECO:0007669"/>
    <property type="project" value="TreeGrafter"/>
</dbReference>
<dbReference type="GO" id="GO:0005886">
    <property type="term" value="C:plasma membrane"/>
    <property type="evidence" value="ECO:0007669"/>
    <property type="project" value="UniProtKB-SubCell"/>
</dbReference>
<evidence type="ECO:0000256" key="1">
    <source>
        <dbReference type="ARBA" id="ARBA00004651"/>
    </source>
</evidence>
<dbReference type="GO" id="GO:0043005">
    <property type="term" value="C:neuron projection"/>
    <property type="evidence" value="ECO:0007669"/>
    <property type="project" value="TreeGrafter"/>
</dbReference>
<keyword evidence="7" id="KW-0675">Receptor</keyword>
<dbReference type="OMA" id="VACYAYA"/>
<dbReference type="InterPro" id="IPR000276">
    <property type="entry name" value="GPCR_Rhodpsn"/>
</dbReference>
<keyword evidence="3 10" id="KW-0812">Transmembrane</keyword>
<evidence type="ECO:0000313" key="13">
    <source>
        <dbReference type="RefSeq" id="XP_022107259.1"/>
    </source>
</evidence>
<accession>A0A8B7ZPB3</accession>
<keyword evidence="8" id="KW-0807">Transducer</keyword>
<feature type="transmembrane region" description="Helical" evidence="10">
    <location>
        <begin position="241"/>
        <end position="260"/>
    </location>
</feature>
<feature type="region of interest" description="Disordered" evidence="9">
    <location>
        <begin position="329"/>
        <end position="358"/>
    </location>
</feature>
<keyword evidence="5" id="KW-0297">G-protein coupled receptor</keyword>
<evidence type="ECO:0000256" key="2">
    <source>
        <dbReference type="ARBA" id="ARBA00022475"/>
    </source>
</evidence>
<proteinExistence type="predicted"/>
<feature type="transmembrane region" description="Helical" evidence="10">
    <location>
        <begin position="118"/>
        <end position="139"/>
    </location>
</feature>
<dbReference type="Proteomes" id="UP000694845">
    <property type="component" value="Unplaced"/>
</dbReference>
<sequence>MGENITKDGAPSPTTLPTIPVLYLREQPLRYVAPSVMALTLVVGVFGNASLLYVNLRALRGGKSQAVLDVFLASLAAVDLLLLITTGPFFAAEFVLEDWPFGSPACRFLLPFNHMTETVGACTVGVLALDECLVIALPNSYAPRRDLGKSVVANLMIWLSAVILTIPVSVNTKSTQTLYHSSFCTVSMPGPTLVIQLYTFIVSFCVPVVFTLGCLLWILYKSNGNFWRPAKDESQPRSKQTRTTVLLIASLICAQALLWLPHHVISFLQPGIHSEATTRGDFLSHTTVACYAYAYSAVKPLLYVFLSGDIRDRFVEAIPFGKGSDVRGIGRGRRLPTSPNRYLSERGSKAGKGPSVTTSMHTVHGYPYIVEVDGEDRIVMNGLDRRWSL</sequence>
<feature type="transmembrane region" description="Helical" evidence="10">
    <location>
        <begin position="66"/>
        <end position="91"/>
    </location>
</feature>
<dbReference type="PRINTS" id="PR00237">
    <property type="entry name" value="GPCRRHODOPSN"/>
</dbReference>
<keyword evidence="4 10" id="KW-1133">Transmembrane helix</keyword>
<dbReference type="GO" id="GO:0004930">
    <property type="term" value="F:G protein-coupled receptor activity"/>
    <property type="evidence" value="ECO:0007669"/>
    <property type="project" value="UniProtKB-KW"/>
</dbReference>
<protein>
    <submittedName>
        <fullName evidence="13">Somatostatin receptor type 4-like</fullName>
    </submittedName>
</protein>
<gene>
    <name evidence="13" type="primary">LOC110988237</name>
</gene>
<evidence type="ECO:0000256" key="3">
    <source>
        <dbReference type="ARBA" id="ARBA00022692"/>
    </source>
</evidence>
<evidence type="ECO:0000259" key="11">
    <source>
        <dbReference type="PROSITE" id="PS50262"/>
    </source>
</evidence>
<keyword evidence="12" id="KW-1185">Reference proteome</keyword>
<dbReference type="GeneID" id="110988237"/>
<keyword evidence="6 10" id="KW-0472">Membrane</keyword>
<keyword evidence="2" id="KW-1003">Cell membrane</keyword>
<evidence type="ECO:0000313" key="12">
    <source>
        <dbReference type="Proteomes" id="UP000694845"/>
    </source>
</evidence>
<dbReference type="OrthoDB" id="9818824at2759"/>
<evidence type="ECO:0000256" key="7">
    <source>
        <dbReference type="ARBA" id="ARBA00023170"/>
    </source>
</evidence>
<dbReference type="RefSeq" id="XP_022107259.1">
    <property type="nucleotide sequence ID" value="XM_022251567.1"/>
</dbReference>
<dbReference type="Pfam" id="PF00001">
    <property type="entry name" value="7tm_1"/>
    <property type="match status" value="1"/>
</dbReference>
<reference evidence="13" key="1">
    <citation type="submission" date="2025-08" db="UniProtKB">
        <authorList>
            <consortium name="RefSeq"/>
        </authorList>
    </citation>
    <scope>IDENTIFICATION</scope>
</reference>
<name>A0A8B7ZPB3_ACAPL</name>
<evidence type="ECO:0000256" key="6">
    <source>
        <dbReference type="ARBA" id="ARBA00023136"/>
    </source>
</evidence>
<comment type="subcellular location">
    <subcellularLocation>
        <location evidence="1">Cell membrane</location>
        <topology evidence="1">Multi-pass membrane protein</topology>
    </subcellularLocation>
</comment>
<evidence type="ECO:0000256" key="10">
    <source>
        <dbReference type="SAM" id="Phobius"/>
    </source>
</evidence>
<feature type="domain" description="G-protein coupled receptors family 1 profile" evidence="11">
    <location>
        <begin position="47"/>
        <end position="303"/>
    </location>
</feature>
<evidence type="ECO:0000256" key="5">
    <source>
        <dbReference type="ARBA" id="ARBA00023040"/>
    </source>
</evidence>
<evidence type="ECO:0000256" key="9">
    <source>
        <dbReference type="SAM" id="MobiDB-lite"/>
    </source>
</evidence>